<sequence length="132" mass="15939">MIKKRKLGYFILIFIIILLVYTKYNFSKFVSQNNIEHKYRKENADKLIKSSDYKGIYIDIYKFSNDDFIIDTYSNDIFRADSGPMPWKMPQDWTIESENIKIEWEEYPNYIEAKVMVVIDGEVKYTVPHTYY</sequence>
<proteinExistence type="predicted"/>
<feature type="transmembrane region" description="Helical" evidence="1">
    <location>
        <begin position="7"/>
        <end position="24"/>
    </location>
</feature>
<keyword evidence="3" id="KW-1185">Reference proteome</keyword>
<reference evidence="2 3" key="1">
    <citation type="submission" date="2020-07" db="EMBL/GenBank/DDBJ databases">
        <title>MOT database genomes.</title>
        <authorList>
            <person name="Joseph S."/>
            <person name="Aduse-Opoku J."/>
            <person name="Hashim A."/>
            <person name="Wade W."/>
            <person name="Curtis M."/>
        </authorList>
    </citation>
    <scope>NUCLEOTIDE SEQUENCE [LARGE SCALE GENOMIC DNA]</scope>
    <source>
        <strain evidence="2 3">CIP 106318</strain>
    </source>
</reference>
<comment type="caution">
    <text evidence="2">The sequence shown here is derived from an EMBL/GenBank/DDBJ whole genome shotgun (WGS) entry which is preliminary data.</text>
</comment>
<keyword evidence="1" id="KW-1133">Transmembrane helix</keyword>
<dbReference type="RefSeq" id="WP_179940272.1">
    <property type="nucleotide sequence ID" value="NZ_JACBYF010000002.1"/>
</dbReference>
<dbReference type="EMBL" id="JACBYF010000002">
    <property type="protein sequence ID" value="NYS46944.1"/>
    <property type="molecule type" value="Genomic_DNA"/>
</dbReference>
<accession>A0ABX2T0J2</accession>
<evidence type="ECO:0000256" key="1">
    <source>
        <dbReference type="SAM" id="Phobius"/>
    </source>
</evidence>
<evidence type="ECO:0000313" key="2">
    <source>
        <dbReference type="EMBL" id="NYS46944.1"/>
    </source>
</evidence>
<keyword evidence="1" id="KW-0812">Transmembrane</keyword>
<keyword evidence="1" id="KW-0472">Membrane</keyword>
<dbReference type="Proteomes" id="UP000531840">
    <property type="component" value="Unassembled WGS sequence"/>
</dbReference>
<organism evidence="2 3">
    <name type="scientific">Gemelliphila palaticanis</name>
    <dbReference type="NCBI Taxonomy" id="81950"/>
    <lineage>
        <taxon>Bacteria</taxon>
        <taxon>Bacillati</taxon>
        <taxon>Bacillota</taxon>
        <taxon>Bacilli</taxon>
        <taxon>Bacillales</taxon>
        <taxon>Gemellaceae</taxon>
        <taxon>Gemelliphila</taxon>
    </lineage>
</organism>
<protein>
    <submittedName>
        <fullName evidence="2">Uncharacterized protein</fullName>
    </submittedName>
</protein>
<evidence type="ECO:0000313" key="3">
    <source>
        <dbReference type="Proteomes" id="UP000531840"/>
    </source>
</evidence>
<gene>
    <name evidence="2" type="ORF">HZY85_01885</name>
</gene>
<name>A0ABX2T0J2_9BACL</name>